<name>A0A1F5YBI8_9BACT</name>
<dbReference type="InterPro" id="IPR018391">
    <property type="entry name" value="PQQ_b-propeller_rpt"/>
</dbReference>
<proteinExistence type="predicted"/>
<organism evidence="1 2">
    <name type="scientific">Candidatus Glassbacteria bacterium RBG_16_58_8</name>
    <dbReference type="NCBI Taxonomy" id="1817866"/>
    <lineage>
        <taxon>Bacteria</taxon>
        <taxon>Candidatus Glassiibacteriota</taxon>
    </lineage>
</organism>
<dbReference type="Gene3D" id="2.40.10.480">
    <property type="match status" value="1"/>
</dbReference>
<dbReference type="AlphaFoldDB" id="A0A1F5YBI8"/>
<protein>
    <submittedName>
        <fullName evidence="1">Uncharacterized protein</fullName>
    </submittedName>
</protein>
<gene>
    <name evidence="1" type="ORF">A2Z06_03900</name>
</gene>
<dbReference type="Gene3D" id="2.130.10.10">
    <property type="entry name" value="YVTN repeat-like/Quinoprotein amine dehydrogenase"/>
    <property type="match status" value="1"/>
</dbReference>
<dbReference type="SMART" id="SM00564">
    <property type="entry name" value="PQQ"/>
    <property type="match status" value="5"/>
</dbReference>
<dbReference type="InterPro" id="IPR015943">
    <property type="entry name" value="WD40/YVTN_repeat-like_dom_sf"/>
</dbReference>
<sequence length="311" mass="33705">ILEDTVYVAGLYNTITAANPDGTIKWQFRENPAGQGVMAGPNVGPDGNIYVVTDLGGLGAFALSPQGQLLWNIPGFESYGGLGGEIMFGPPGQFYFAESPLWTTSLLWGIRLDGQIRFSYDIHLGGSGPAVGPDGTVYIGWSSASQSHHLEALYPNGVLKWALYGLNMNNHLSTPDVGPDGIVYLVGNLSFLHAVNPDGSIRWEYFENSSLGSPIVSPRNDLVLMGGAENTGYPYPTFIKAVSTDGRLLWTVDLPYENGVYISTLAWPRFTPDGRPAYVGTTGNNYAEDIYCYLYAIDTSIPRVPATPHRR</sequence>
<evidence type="ECO:0000313" key="2">
    <source>
        <dbReference type="Proteomes" id="UP000179034"/>
    </source>
</evidence>
<evidence type="ECO:0000313" key="1">
    <source>
        <dbReference type="EMBL" id="OGF97449.1"/>
    </source>
</evidence>
<comment type="caution">
    <text evidence="1">The sequence shown here is derived from an EMBL/GenBank/DDBJ whole genome shotgun (WGS) entry which is preliminary data.</text>
</comment>
<accession>A0A1F5YBI8</accession>
<dbReference type="EMBL" id="MFIW01000083">
    <property type="protein sequence ID" value="OGF97449.1"/>
    <property type="molecule type" value="Genomic_DNA"/>
</dbReference>
<dbReference type="Proteomes" id="UP000179034">
    <property type="component" value="Unassembled WGS sequence"/>
</dbReference>
<dbReference type="SUPFAM" id="SSF63829">
    <property type="entry name" value="Calcium-dependent phosphotriesterase"/>
    <property type="match status" value="1"/>
</dbReference>
<reference evidence="1 2" key="1">
    <citation type="journal article" date="2016" name="Nat. Commun.">
        <title>Thousands of microbial genomes shed light on interconnected biogeochemical processes in an aquifer system.</title>
        <authorList>
            <person name="Anantharaman K."/>
            <person name="Brown C.T."/>
            <person name="Hug L.A."/>
            <person name="Sharon I."/>
            <person name="Castelle C.J."/>
            <person name="Probst A.J."/>
            <person name="Thomas B.C."/>
            <person name="Singh A."/>
            <person name="Wilkins M.J."/>
            <person name="Karaoz U."/>
            <person name="Brodie E.L."/>
            <person name="Williams K.H."/>
            <person name="Hubbard S.S."/>
            <person name="Banfield J.F."/>
        </authorList>
    </citation>
    <scope>NUCLEOTIDE SEQUENCE [LARGE SCALE GENOMIC DNA]</scope>
</reference>
<feature type="non-terminal residue" evidence="1">
    <location>
        <position position="1"/>
    </location>
</feature>